<keyword evidence="3" id="KW-1185">Reference proteome</keyword>
<dbReference type="NCBIfam" id="TIGR00303">
    <property type="entry name" value="nicotinate mononucleotide-dependent phosphoribosyltransferase CobT"/>
    <property type="match status" value="1"/>
</dbReference>
<gene>
    <name evidence="2" type="ORF">J0895_09100</name>
</gene>
<dbReference type="Gene3D" id="3.40.50.10210">
    <property type="match status" value="1"/>
</dbReference>
<name>A0ABS3FQ59_9CYAN</name>
<protein>
    <recommendedName>
        <fullName evidence="1">UPF0284 protein J0895_09100</fullName>
    </recommendedName>
</protein>
<dbReference type="PANTHER" id="PTHR38811">
    <property type="match status" value="1"/>
</dbReference>
<organism evidence="2 3">
    <name type="scientific">Phormidium pseudopriestleyi FRX01</name>
    <dbReference type="NCBI Taxonomy" id="1759528"/>
    <lineage>
        <taxon>Bacteria</taxon>
        <taxon>Bacillati</taxon>
        <taxon>Cyanobacteriota</taxon>
        <taxon>Cyanophyceae</taxon>
        <taxon>Oscillatoriophycideae</taxon>
        <taxon>Oscillatoriales</taxon>
        <taxon>Oscillatoriaceae</taxon>
        <taxon>Phormidium</taxon>
    </lineage>
</organism>
<dbReference type="InterPro" id="IPR002805">
    <property type="entry name" value="Nict_dMeBzImd_PRibTrfase_arc"/>
</dbReference>
<dbReference type="InterPro" id="IPR003200">
    <property type="entry name" value="Nict_dMeBzImd_PRibTrfase"/>
</dbReference>
<dbReference type="InterPro" id="IPR036087">
    <property type="entry name" value="Nict_dMeBzImd_PRibTrfase_sf"/>
</dbReference>
<sequence>MIRIYTQLQQGQQWLDRYRGQQPHFACILGFTDTGLIPGISAAGATPRDRQYTAIADAEFLYHGPRPHPQYPLPPLQAGASPVLISRAVLEAQGIPLSVFNAGLPDPPAVPAVELGGTPARCLSTGKALELATVQRLFEAGLHWGQKLAQAHPEGYLIVAECVVGGTTTALSVLMDLGIDADGKVNSSHPLCNHQQKLALVQAGLAEAHRNRAPLRPVGQGITGLDLDPLMAIAAVGDPMQAVAAGMAIAASRLCGVLLAGGTQMLAVYALIRAVASYHALPWDGDRIVVGTTRWVAEDPTGDTVGLAKAVGPVPLLATQLSFADSRYPQLCAYERGFVKEGVGAGGCAIAAHLYQNWNQSQLLQAIEALTMRYARLSL</sequence>
<dbReference type="PANTHER" id="PTHR38811:SF1">
    <property type="entry name" value="UPF0284 PROTEIN SLL1500"/>
    <property type="match status" value="1"/>
</dbReference>
<evidence type="ECO:0000256" key="1">
    <source>
        <dbReference type="HAMAP-Rule" id="MF_01086"/>
    </source>
</evidence>
<dbReference type="SUPFAM" id="SSF52733">
    <property type="entry name" value="Nicotinate mononucleotide:5,6-dimethylbenzimidazole phosphoribosyltransferase (CobT)"/>
    <property type="match status" value="1"/>
</dbReference>
<dbReference type="Proteomes" id="UP000664844">
    <property type="component" value="Unassembled WGS sequence"/>
</dbReference>
<dbReference type="RefSeq" id="WP_207087793.1">
    <property type="nucleotide sequence ID" value="NZ_JAFLQW010000245.1"/>
</dbReference>
<evidence type="ECO:0000313" key="2">
    <source>
        <dbReference type="EMBL" id="MBO0349259.1"/>
    </source>
</evidence>
<dbReference type="CDD" id="cd02439">
    <property type="entry name" value="DMB-PRT_CobT"/>
    <property type="match status" value="1"/>
</dbReference>
<dbReference type="NCBIfam" id="NF003373">
    <property type="entry name" value="PRK04447.1-6"/>
    <property type="match status" value="1"/>
</dbReference>
<proteinExistence type="inferred from homology"/>
<evidence type="ECO:0000313" key="3">
    <source>
        <dbReference type="Proteomes" id="UP000664844"/>
    </source>
</evidence>
<dbReference type="EMBL" id="JAFLQW010000245">
    <property type="protein sequence ID" value="MBO0349259.1"/>
    <property type="molecule type" value="Genomic_DNA"/>
</dbReference>
<comment type="similarity">
    <text evidence="1">Belongs to the UPF0284 family.</text>
</comment>
<dbReference type="HAMAP" id="MF_01086">
    <property type="entry name" value="UPF0284"/>
    <property type="match status" value="1"/>
</dbReference>
<accession>A0ABS3FQ59</accession>
<comment type="caution">
    <text evidence="2">The sequence shown here is derived from an EMBL/GenBank/DDBJ whole genome shotgun (WGS) entry which is preliminary data.</text>
</comment>
<reference evidence="2 3" key="1">
    <citation type="submission" date="2021-03" db="EMBL/GenBank/DDBJ databases">
        <title>Metabolic Capacity of the Antarctic Cyanobacterium Phormidium pseudopriestleyi that Sustains Oxygenic Photosynthesis in the Presence of Hydrogen Sulfide.</title>
        <authorList>
            <person name="Lumian J.E."/>
            <person name="Jungblut A.D."/>
            <person name="Dillon M.L."/>
            <person name="Hawes I."/>
            <person name="Doran P.T."/>
            <person name="Mackey T.J."/>
            <person name="Dick G.J."/>
            <person name="Grettenberger C.L."/>
            <person name="Sumner D.Y."/>
        </authorList>
    </citation>
    <scope>NUCLEOTIDE SEQUENCE [LARGE SCALE GENOMIC DNA]</scope>
    <source>
        <strain evidence="2 3">FRX01</strain>
    </source>
</reference>